<evidence type="ECO:0000259" key="5">
    <source>
        <dbReference type="PROSITE" id="PS50865"/>
    </source>
</evidence>
<keyword evidence="1" id="KW-0479">Metal-binding</keyword>
<evidence type="ECO:0000256" key="1">
    <source>
        <dbReference type="ARBA" id="ARBA00022723"/>
    </source>
</evidence>
<sequence>MVDLGFAKCCESWRLESRFFPCKVGGKPAWLDLKNIPGKSELECDYCGDPCVFLCQIYAPLNNPDTFHRTIYIFICRNVECCKSNQNGNLKVFRSQLNKNNIFYSPEPPIEEKYWGTDVDVSKWVKTCHICGILAPCHCSKCKVINYCSRIHQIHDWKNGHRETCSTKAVNTKERLIKDNGILFPEYEIIIDFEEIEKPTENEEKELEKYNAMIKNNTAGTLQHEDVVNDLSKIALHEKDQTFSKFRVTVQNHPTQIIRYDIGGEILYISSDNQITNVPKCPECNGNRQFEFQIMPQLLYYLGSTDFKCLDWGILAVFTCEQSCKPNNKYVREYIWKQDIVQQEGSSEIKQNI</sequence>
<keyword evidence="2 4" id="KW-0863">Zinc-finger</keyword>
<dbReference type="InterPro" id="IPR002893">
    <property type="entry name" value="Znf_MYND"/>
</dbReference>
<proteinExistence type="predicted"/>
<dbReference type="Gene3D" id="6.10.140.2220">
    <property type="match status" value="1"/>
</dbReference>
<dbReference type="Pfam" id="PF01753">
    <property type="entry name" value="zf-MYND"/>
    <property type="match status" value="1"/>
</dbReference>
<dbReference type="InParanoid" id="E2C856"/>
<dbReference type="GO" id="GO:0005737">
    <property type="term" value="C:cytoplasm"/>
    <property type="evidence" value="ECO:0007669"/>
    <property type="project" value="InterPro"/>
</dbReference>
<dbReference type="Proteomes" id="UP000008237">
    <property type="component" value="Unassembled WGS sequence"/>
</dbReference>
<accession>E2C856</accession>
<dbReference type="GO" id="GO:0008270">
    <property type="term" value="F:zinc ion binding"/>
    <property type="evidence" value="ECO:0007669"/>
    <property type="project" value="UniProtKB-KW"/>
</dbReference>
<protein>
    <submittedName>
        <fullName evidence="6">Programmed cell death protein 2</fullName>
    </submittedName>
</protein>
<gene>
    <name evidence="6" type="ORF">EAI_02780</name>
</gene>
<evidence type="ECO:0000313" key="6">
    <source>
        <dbReference type="EMBL" id="EFN75859.1"/>
    </source>
</evidence>
<dbReference type="PANTHER" id="PTHR12298">
    <property type="entry name" value="PCDC2 PROGRAMMED CELL DEATH PROTEIN 2 -RELATED"/>
    <property type="match status" value="1"/>
</dbReference>
<name>E2C856_HARSA</name>
<evidence type="ECO:0000313" key="7">
    <source>
        <dbReference type="Proteomes" id="UP000008237"/>
    </source>
</evidence>
<dbReference type="EMBL" id="GL453568">
    <property type="protein sequence ID" value="EFN75859.1"/>
    <property type="molecule type" value="Genomic_DNA"/>
</dbReference>
<dbReference type="SUPFAM" id="SSF144232">
    <property type="entry name" value="HIT/MYND zinc finger-like"/>
    <property type="match status" value="1"/>
</dbReference>
<dbReference type="OrthoDB" id="443682at2759"/>
<keyword evidence="7" id="KW-1185">Reference proteome</keyword>
<dbReference type="InterPro" id="IPR007320">
    <property type="entry name" value="PDCD2_C"/>
</dbReference>
<organism evidence="7">
    <name type="scientific">Harpegnathos saltator</name>
    <name type="common">Jerdon's jumping ant</name>
    <dbReference type="NCBI Taxonomy" id="610380"/>
    <lineage>
        <taxon>Eukaryota</taxon>
        <taxon>Metazoa</taxon>
        <taxon>Ecdysozoa</taxon>
        <taxon>Arthropoda</taxon>
        <taxon>Hexapoda</taxon>
        <taxon>Insecta</taxon>
        <taxon>Pterygota</taxon>
        <taxon>Neoptera</taxon>
        <taxon>Endopterygota</taxon>
        <taxon>Hymenoptera</taxon>
        <taxon>Apocrita</taxon>
        <taxon>Aculeata</taxon>
        <taxon>Formicoidea</taxon>
        <taxon>Formicidae</taxon>
        <taxon>Ponerinae</taxon>
        <taxon>Ponerini</taxon>
        <taxon>Harpegnathos</taxon>
    </lineage>
</organism>
<dbReference type="OMA" id="HQVIRYS"/>
<evidence type="ECO:0000256" key="3">
    <source>
        <dbReference type="ARBA" id="ARBA00022833"/>
    </source>
</evidence>
<dbReference type="GO" id="GO:0005634">
    <property type="term" value="C:nucleus"/>
    <property type="evidence" value="ECO:0007669"/>
    <property type="project" value="TreeGrafter"/>
</dbReference>
<dbReference type="PANTHER" id="PTHR12298:SF4">
    <property type="entry name" value="PROGRAMMED CELL DEATH PROTEIN 2"/>
    <property type="match status" value="1"/>
</dbReference>
<dbReference type="AlphaFoldDB" id="E2C856"/>
<keyword evidence="3" id="KW-0862">Zinc</keyword>
<reference evidence="6 7" key="1">
    <citation type="journal article" date="2010" name="Science">
        <title>Genomic comparison of the ants Camponotus floridanus and Harpegnathos saltator.</title>
        <authorList>
            <person name="Bonasio R."/>
            <person name="Zhang G."/>
            <person name="Ye C."/>
            <person name="Mutti N.S."/>
            <person name="Fang X."/>
            <person name="Qin N."/>
            <person name="Donahue G."/>
            <person name="Yang P."/>
            <person name="Li Q."/>
            <person name="Li C."/>
            <person name="Zhang P."/>
            <person name="Huang Z."/>
            <person name="Berger S.L."/>
            <person name="Reinberg D."/>
            <person name="Wang J."/>
            <person name="Liebig J."/>
        </authorList>
    </citation>
    <scope>NUCLEOTIDE SEQUENCE [LARGE SCALE GENOMIC DNA]</scope>
    <source>
        <strain evidence="6 7">R22 G/1</strain>
    </source>
</reference>
<dbReference type="PROSITE" id="PS50865">
    <property type="entry name" value="ZF_MYND_2"/>
    <property type="match status" value="1"/>
</dbReference>
<evidence type="ECO:0000256" key="2">
    <source>
        <dbReference type="ARBA" id="ARBA00022771"/>
    </source>
</evidence>
<dbReference type="PROSITE" id="PS01360">
    <property type="entry name" value="ZF_MYND_1"/>
    <property type="match status" value="1"/>
</dbReference>
<dbReference type="STRING" id="610380.E2C856"/>
<dbReference type="Pfam" id="PF04194">
    <property type="entry name" value="PDCD2_C"/>
    <property type="match status" value="1"/>
</dbReference>
<feature type="domain" description="MYND-type" evidence="5">
    <location>
        <begin position="128"/>
        <end position="165"/>
    </location>
</feature>
<evidence type="ECO:0000256" key="4">
    <source>
        <dbReference type="PROSITE-ProRule" id="PRU00134"/>
    </source>
</evidence>
<dbReference type="FunCoup" id="E2C856">
    <property type="interactions" value="2078"/>
</dbReference>